<evidence type="ECO:0000256" key="4">
    <source>
        <dbReference type="ARBA" id="ARBA00023163"/>
    </source>
</evidence>
<keyword evidence="7" id="KW-1185">Reference proteome</keyword>
<dbReference type="Gene3D" id="1.10.1740.10">
    <property type="match status" value="1"/>
</dbReference>
<evidence type="ECO:0000313" key="7">
    <source>
        <dbReference type="Proteomes" id="UP000603141"/>
    </source>
</evidence>
<dbReference type="PANTHER" id="PTHR43133">
    <property type="entry name" value="RNA POLYMERASE ECF-TYPE SIGMA FACTO"/>
    <property type="match status" value="1"/>
</dbReference>
<evidence type="ECO:0000256" key="1">
    <source>
        <dbReference type="ARBA" id="ARBA00010641"/>
    </source>
</evidence>
<dbReference type="GO" id="GO:0006352">
    <property type="term" value="P:DNA-templated transcription initiation"/>
    <property type="evidence" value="ECO:0007669"/>
    <property type="project" value="InterPro"/>
</dbReference>
<keyword evidence="2" id="KW-0805">Transcription regulation</keyword>
<dbReference type="SUPFAM" id="SSF88946">
    <property type="entry name" value="Sigma2 domain of RNA polymerase sigma factors"/>
    <property type="match status" value="1"/>
</dbReference>
<dbReference type="InterPro" id="IPR007627">
    <property type="entry name" value="RNA_pol_sigma70_r2"/>
</dbReference>
<dbReference type="Pfam" id="PF04542">
    <property type="entry name" value="Sigma70_r2"/>
    <property type="match status" value="1"/>
</dbReference>
<keyword evidence="4" id="KW-0804">Transcription</keyword>
<evidence type="ECO:0000313" key="6">
    <source>
        <dbReference type="EMBL" id="MBK1880967.1"/>
    </source>
</evidence>
<dbReference type="AlphaFoldDB" id="A0A934S261"/>
<keyword evidence="3" id="KW-0731">Sigma factor</keyword>
<dbReference type="PANTHER" id="PTHR43133:SF51">
    <property type="entry name" value="RNA POLYMERASE SIGMA FACTOR"/>
    <property type="match status" value="1"/>
</dbReference>
<protein>
    <submittedName>
        <fullName evidence="6">Sigma-70 family RNA polymerase sigma factor</fullName>
    </submittedName>
</protein>
<evidence type="ECO:0000256" key="2">
    <source>
        <dbReference type="ARBA" id="ARBA00023015"/>
    </source>
</evidence>
<reference evidence="6" key="1">
    <citation type="submission" date="2021-01" db="EMBL/GenBank/DDBJ databases">
        <title>Modified the classification status of verrucomicrobia.</title>
        <authorList>
            <person name="Feng X."/>
        </authorList>
    </citation>
    <scope>NUCLEOTIDE SEQUENCE</scope>
    <source>
        <strain evidence="6">KCTC 22041</strain>
    </source>
</reference>
<comment type="similarity">
    <text evidence="1">Belongs to the sigma-70 factor family. ECF subfamily.</text>
</comment>
<dbReference type="InterPro" id="IPR039425">
    <property type="entry name" value="RNA_pol_sigma-70-like"/>
</dbReference>
<dbReference type="InterPro" id="IPR014284">
    <property type="entry name" value="RNA_pol_sigma-70_dom"/>
</dbReference>
<organism evidence="6 7">
    <name type="scientific">Luteolibacter pohnpeiensis</name>
    <dbReference type="NCBI Taxonomy" id="454153"/>
    <lineage>
        <taxon>Bacteria</taxon>
        <taxon>Pseudomonadati</taxon>
        <taxon>Verrucomicrobiota</taxon>
        <taxon>Verrucomicrobiia</taxon>
        <taxon>Verrucomicrobiales</taxon>
        <taxon>Verrucomicrobiaceae</taxon>
        <taxon>Luteolibacter</taxon>
    </lineage>
</organism>
<evidence type="ECO:0000256" key="3">
    <source>
        <dbReference type="ARBA" id="ARBA00023082"/>
    </source>
</evidence>
<gene>
    <name evidence="6" type="ORF">JIN85_00990</name>
</gene>
<dbReference type="InterPro" id="IPR013325">
    <property type="entry name" value="RNA_pol_sigma_r2"/>
</dbReference>
<accession>A0A934S261</accession>
<name>A0A934S261_9BACT</name>
<dbReference type="Proteomes" id="UP000603141">
    <property type="component" value="Unassembled WGS sequence"/>
</dbReference>
<sequence>MMDESTEKTLINASKLGDIAAFDELVKSNQASIRAYFRMRVFDWAAADDLAQEVFLTAYKRLGTFRGEARFGAWTRGIASNHLRNWLRQRRDEPVGGGEELQSLFTSQIDLSYQFESSVEPEPEEAVMLAALDNCLSKLGRSARSLLDERYHVGKTVREIADGTSRGYSAIVMQLLRIRKILATCIRQQLGPTR</sequence>
<evidence type="ECO:0000259" key="5">
    <source>
        <dbReference type="Pfam" id="PF04542"/>
    </source>
</evidence>
<dbReference type="GO" id="GO:0016987">
    <property type="term" value="F:sigma factor activity"/>
    <property type="evidence" value="ECO:0007669"/>
    <property type="project" value="UniProtKB-KW"/>
</dbReference>
<comment type="caution">
    <text evidence="6">The sequence shown here is derived from an EMBL/GenBank/DDBJ whole genome shotgun (WGS) entry which is preliminary data.</text>
</comment>
<proteinExistence type="inferred from homology"/>
<dbReference type="NCBIfam" id="TIGR02937">
    <property type="entry name" value="sigma70-ECF"/>
    <property type="match status" value="1"/>
</dbReference>
<dbReference type="SUPFAM" id="SSF88659">
    <property type="entry name" value="Sigma3 and sigma4 domains of RNA polymerase sigma factors"/>
    <property type="match status" value="1"/>
</dbReference>
<feature type="domain" description="RNA polymerase sigma-70 region 2" evidence="5">
    <location>
        <begin position="25"/>
        <end position="91"/>
    </location>
</feature>
<dbReference type="EMBL" id="JAENIJ010000001">
    <property type="protein sequence ID" value="MBK1880967.1"/>
    <property type="molecule type" value="Genomic_DNA"/>
</dbReference>
<dbReference type="InterPro" id="IPR013324">
    <property type="entry name" value="RNA_pol_sigma_r3/r4-like"/>
</dbReference>